<dbReference type="STRING" id="679936.Sulac_0590"/>
<dbReference type="EMBL" id="CP003179">
    <property type="protein sequence ID" value="AEW04119.1"/>
    <property type="molecule type" value="Genomic_DNA"/>
</dbReference>
<dbReference type="PATRIC" id="fig|679936.5.peg.627"/>
<gene>
    <name evidence="1" type="ordered locus">Sulac_0590</name>
</gene>
<evidence type="ECO:0000313" key="1">
    <source>
        <dbReference type="EMBL" id="AEW04119.1"/>
    </source>
</evidence>
<dbReference type="AlphaFoldDB" id="G8TZF0"/>
<name>G8TZF0_SULAD</name>
<accession>G8TZF0</accession>
<reference evidence="1 2" key="2">
    <citation type="journal article" date="2012" name="Stand. Genomic Sci.">
        <title>Complete genome sequence of the moderately thermophilic mineral-sulfide-oxidizing firmicute Sulfobacillus acidophilus type strain (NAL(T)).</title>
        <authorList>
            <person name="Anderson I."/>
            <person name="Chertkov O."/>
            <person name="Chen A."/>
            <person name="Saunders E."/>
            <person name="Lapidus A."/>
            <person name="Nolan M."/>
            <person name="Lucas S."/>
            <person name="Hammon N."/>
            <person name="Deshpande S."/>
            <person name="Cheng J.F."/>
            <person name="Han C."/>
            <person name="Tapia R."/>
            <person name="Goodwin L.A."/>
            <person name="Pitluck S."/>
            <person name="Liolios K."/>
            <person name="Pagani I."/>
            <person name="Ivanova N."/>
            <person name="Mikhailova N."/>
            <person name="Pati A."/>
            <person name="Palaniappan K."/>
            <person name="Land M."/>
            <person name="Pan C."/>
            <person name="Rohde M."/>
            <person name="Pukall R."/>
            <person name="Goker M."/>
            <person name="Detter J.C."/>
            <person name="Woyke T."/>
            <person name="Bristow J."/>
            <person name="Eisen J.A."/>
            <person name="Markowitz V."/>
            <person name="Hugenholtz P."/>
            <person name="Kyrpides N.C."/>
            <person name="Klenk H.P."/>
            <person name="Mavromatis K."/>
        </authorList>
    </citation>
    <scope>NUCLEOTIDE SEQUENCE [LARGE SCALE GENOMIC DNA]</scope>
    <source>
        <strain evidence="2">ATCC 700253 / DSM 10332 / NAL</strain>
    </source>
</reference>
<dbReference type="Proteomes" id="UP000005439">
    <property type="component" value="Chromosome"/>
</dbReference>
<dbReference type="KEGG" id="sap:Sulac_0590"/>
<organism evidence="1 2">
    <name type="scientific">Sulfobacillus acidophilus (strain ATCC 700253 / DSM 10332 / NAL)</name>
    <dbReference type="NCBI Taxonomy" id="679936"/>
    <lineage>
        <taxon>Bacteria</taxon>
        <taxon>Bacillati</taxon>
        <taxon>Bacillota</taxon>
        <taxon>Clostridia</taxon>
        <taxon>Eubacteriales</taxon>
        <taxon>Clostridiales Family XVII. Incertae Sedis</taxon>
        <taxon>Sulfobacillus</taxon>
    </lineage>
</organism>
<sequence length="154" mass="17289">MVDWSFDAVEVQWMTERLTHFGNRRLVSIAPSRFPAYGRLFHPARAEDGRFVRWAVVAAYHGVPMTATTDFTHLALPQRLPAGRTPWIGDPPRCGTLEWAQAERLIHVLRSATIDTVHGPVSFRLDASGHWLESDPGSRTHLFPHNPSTTGIAQ</sequence>
<proteinExistence type="predicted"/>
<dbReference type="HOGENOM" id="CLU_1703326_0_0_9"/>
<protein>
    <submittedName>
        <fullName evidence="1">Uncharacterized protein</fullName>
    </submittedName>
</protein>
<reference evidence="2" key="1">
    <citation type="submission" date="2011-12" db="EMBL/GenBank/DDBJ databases">
        <title>The complete genome of chromosome of Sulfobacillus acidophilus DSM 10332.</title>
        <authorList>
            <person name="Lucas S."/>
            <person name="Han J."/>
            <person name="Lapidus A."/>
            <person name="Bruce D."/>
            <person name="Goodwin L."/>
            <person name="Pitluck S."/>
            <person name="Peters L."/>
            <person name="Kyrpides N."/>
            <person name="Mavromatis K."/>
            <person name="Ivanova N."/>
            <person name="Mikhailova N."/>
            <person name="Chertkov O."/>
            <person name="Saunders E."/>
            <person name="Detter J.C."/>
            <person name="Tapia R."/>
            <person name="Han C."/>
            <person name="Land M."/>
            <person name="Hauser L."/>
            <person name="Markowitz V."/>
            <person name="Cheng J.-F."/>
            <person name="Hugenholtz P."/>
            <person name="Woyke T."/>
            <person name="Wu D."/>
            <person name="Pukall R."/>
            <person name="Gehrich-Schroeter G."/>
            <person name="Schneider S."/>
            <person name="Klenk H.-P."/>
            <person name="Eisen J.A."/>
        </authorList>
    </citation>
    <scope>NUCLEOTIDE SEQUENCE [LARGE SCALE GENOMIC DNA]</scope>
    <source>
        <strain evidence="2">ATCC 700253 / DSM 10332 / NAL</strain>
    </source>
</reference>
<evidence type="ECO:0000313" key="2">
    <source>
        <dbReference type="Proteomes" id="UP000005439"/>
    </source>
</evidence>
<keyword evidence="2" id="KW-1185">Reference proteome</keyword>